<dbReference type="KEGG" id="vg:79513858"/>
<reference evidence="2" key="1">
    <citation type="submission" date="2018-05" db="EMBL/GenBank/DDBJ databases">
        <title>Exploring Bacteriophages for Innovative Applications.</title>
        <authorList>
            <person name="Olsen N.S."/>
            <person name="Kot W."/>
            <person name="Hansen L.H."/>
        </authorList>
    </citation>
    <scope>NUCLEOTIDE SEQUENCE [LARGE SCALE GENOMIC DNA]</scope>
</reference>
<evidence type="ECO:0000313" key="1">
    <source>
        <dbReference type="EMBL" id="AXC34266.1"/>
    </source>
</evidence>
<evidence type="ECO:0008006" key="3">
    <source>
        <dbReference type="Google" id="ProtNLM"/>
    </source>
</evidence>
<dbReference type="RefSeq" id="YP_010731737.1">
    <property type="nucleotide sequence ID" value="NC_072811.1"/>
</dbReference>
<dbReference type="GeneID" id="79513858"/>
<dbReference type="Proteomes" id="UP000252726">
    <property type="component" value="Segment"/>
</dbReference>
<keyword evidence="2" id="KW-1185">Reference proteome</keyword>
<evidence type="ECO:0000313" key="2">
    <source>
        <dbReference type="Proteomes" id="UP000252726"/>
    </source>
</evidence>
<sequence length="154" mass="17196">MTTNYSDAKDSIYGRVKAAIDGPVAALLGYKAETRWPYVAEPNKPNTEKIWFRVSSQIVEEQQITLSTCEGAPGQKKYETVGVLIVEMYMPKAVRDSGVKGGKAAAIIRDAFRNAPSGEAGIFYYRARINDGIAPEELFYRLNVVTEFEYDEIK</sequence>
<organism evidence="1 2">
    <name type="scientific">Escherichia phage Halfdan</name>
    <dbReference type="NCBI Taxonomy" id="2234092"/>
    <lineage>
        <taxon>Viruses</taxon>
        <taxon>Duplodnaviria</taxon>
        <taxon>Heunggongvirae</taxon>
        <taxon>Uroviricota</taxon>
        <taxon>Caudoviricetes</taxon>
        <taxon>Halfdanvirus</taxon>
        <taxon>Halfdanvirus halfdan</taxon>
    </lineage>
</organism>
<accession>A0A2Z5H394</accession>
<dbReference type="EMBL" id="MH362766">
    <property type="protein sequence ID" value="AXC34266.1"/>
    <property type="molecule type" value="Genomic_DNA"/>
</dbReference>
<name>A0A2Z5H394_9CAUD</name>
<protein>
    <recommendedName>
        <fullName evidence="3">Tail protein</fullName>
    </recommendedName>
</protein>
<proteinExistence type="predicted"/>